<dbReference type="InterPro" id="IPR012340">
    <property type="entry name" value="NA-bd_OB-fold"/>
</dbReference>
<evidence type="ECO:0000256" key="7">
    <source>
        <dbReference type="ARBA" id="ARBA00022989"/>
    </source>
</evidence>
<evidence type="ECO:0000313" key="12">
    <source>
        <dbReference type="Proteomes" id="UP001596103"/>
    </source>
</evidence>
<accession>A0ABW0JDI2</accession>
<dbReference type="InterPro" id="IPR004329">
    <property type="entry name" value="CcmE"/>
</dbReference>
<feature type="binding site" description="covalent" evidence="10">
    <location>
        <position position="129"/>
    </location>
    <ligand>
        <name>heme</name>
        <dbReference type="ChEBI" id="CHEBI:30413"/>
    </ligand>
</feature>
<feature type="binding site" description="axial binding residue" evidence="10">
    <location>
        <position position="133"/>
    </location>
    <ligand>
        <name>heme</name>
        <dbReference type="ChEBI" id="CHEBI:30413"/>
    </ligand>
    <ligandPart>
        <name>Fe</name>
        <dbReference type="ChEBI" id="CHEBI:18248"/>
    </ligandPart>
</feature>
<organism evidence="11 12">
    <name type="scientific">Paraburkholderia denitrificans</name>
    <dbReference type="NCBI Taxonomy" id="694025"/>
    <lineage>
        <taxon>Bacteria</taxon>
        <taxon>Pseudomonadati</taxon>
        <taxon>Pseudomonadota</taxon>
        <taxon>Betaproteobacteria</taxon>
        <taxon>Burkholderiales</taxon>
        <taxon>Burkholderiaceae</taxon>
        <taxon>Paraburkholderia</taxon>
    </lineage>
</organism>
<dbReference type="Gene3D" id="2.40.50.140">
    <property type="entry name" value="Nucleic acid-binding proteins"/>
    <property type="match status" value="1"/>
</dbReference>
<dbReference type="NCBIfam" id="NF009729">
    <property type="entry name" value="PRK13254.1-3"/>
    <property type="match status" value="1"/>
</dbReference>
<dbReference type="HAMAP" id="MF_01959">
    <property type="entry name" value="CcmE"/>
    <property type="match status" value="1"/>
</dbReference>
<dbReference type="Pfam" id="PF03100">
    <property type="entry name" value="CcmE"/>
    <property type="match status" value="1"/>
</dbReference>
<evidence type="ECO:0000256" key="4">
    <source>
        <dbReference type="ARBA" id="ARBA00022723"/>
    </source>
</evidence>
<dbReference type="PANTHER" id="PTHR34128:SF2">
    <property type="entry name" value="CYTOCHROME C-TYPE BIOGENESIS PROTEIN CCME HOMOLOG, MITOCHONDRIAL"/>
    <property type="match status" value="1"/>
</dbReference>
<comment type="function">
    <text evidence="10">Heme chaperone required for the biogenesis of c-type cytochromes. Transiently binds heme delivered by CcmC and transfers the heme to apo-cytochromes in a process facilitated by CcmF and CcmH.</text>
</comment>
<evidence type="ECO:0000256" key="2">
    <source>
        <dbReference type="ARBA" id="ARBA00022617"/>
    </source>
</evidence>
<evidence type="ECO:0000256" key="6">
    <source>
        <dbReference type="ARBA" id="ARBA00022968"/>
    </source>
</evidence>
<keyword evidence="12" id="KW-1185">Reference proteome</keyword>
<dbReference type="PANTHER" id="PTHR34128">
    <property type="entry name" value="CYTOCHROME C-TYPE BIOGENESIS PROTEIN CCME HOMOLOG, MITOCHONDRIAL"/>
    <property type="match status" value="1"/>
</dbReference>
<comment type="subcellular location">
    <subcellularLocation>
        <location evidence="10">Cell membrane</location>
        <topology evidence="10">Single-pass type II membrane protein</topology>
    </subcellularLocation>
    <subcellularLocation>
        <location evidence="1">Membrane</location>
    </subcellularLocation>
</comment>
<evidence type="ECO:0000256" key="5">
    <source>
        <dbReference type="ARBA" id="ARBA00022748"/>
    </source>
</evidence>
<evidence type="ECO:0000256" key="9">
    <source>
        <dbReference type="ARBA" id="ARBA00023136"/>
    </source>
</evidence>
<feature type="topological domain" description="Extracellular" evidence="10">
    <location>
        <begin position="34"/>
        <end position="156"/>
    </location>
</feature>
<sequence length="156" mass="16348">MSATVLTPRRKRLLLILVAAALLVAAGVFVKQAFRSNLMFYVTPSDIASGSAHASETLRVGGMVQKGSLQRSSGDALDVRFTLMDGKNSVPVIYHGVLPDLFAEGKGAIAQGRLDGKGALVATEVLAKHDENYTPPKTHVAMQAAQSTQSATGAAQ</sequence>
<keyword evidence="5 10" id="KW-0201">Cytochrome c-type biogenesis</keyword>
<dbReference type="EMBL" id="JBHSMP010000030">
    <property type="protein sequence ID" value="MFC5431209.1"/>
    <property type="molecule type" value="Genomic_DNA"/>
</dbReference>
<evidence type="ECO:0000313" key="11">
    <source>
        <dbReference type="EMBL" id="MFC5431209.1"/>
    </source>
</evidence>
<keyword evidence="4 10" id="KW-0479">Metal-binding</keyword>
<dbReference type="NCBIfam" id="NF009727">
    <property type="entry name" value="PRK13254.1-1"/>
    <property type="match status" value="1"/>
</dbReference>
<comment type="caution">
    <text evidence="11">The sequence shown here is derived from an EMBL/GenBank/DDBJ whole genome shotgun (WGS) entry which is preliminary data.</text>
</comment>
<dbReference type="Proteomes" id="UP001596103">
    <property type="component" value="Unassembled WGS sequence"/>
</dbReference>
<keyword evidence="9 10" id="KW-0472">Membrane</keyword>
<reference evidence="12" key="1">
    <citation type="journal article" date="2019" name="Int. J. Syst. Evol. Microbiol.">
        <title>The Global Catalogue of Microorganisms (GCM) 10K type strain sequencing project: providing services to taxonomists for standard genome sequencing and annotation.</title>
        <authorList>
            <consortium name="The Broad Institute Genomics Platform"/>
            <consortium name="The Broad Institute Genome Sequencing Center for Infectious Disease"/>
            <person name="Wu L."/>
            <person name="Ma J."/>
        </authorList>
    </citation>
    <scope>NUCLEOTIDE SEQUENCE [LARGE SCALE GENOMIC DNA]</scope>
    <source>
        <strain evidence="12">CCUG 56042</strain>
    </source>
</reference>
<evidence type="ECO:0000256" key="10">
    <source>
        <dbReference type="HAMAP-Rule" id="MF_01959"/>
    </source>
</evidence>
<dbReference type="InterPro" id="IPR036127">
    <property type="entry name" value="CcmE-like_sf"/>
</dbReference>
<feature type="topological domain" description="Cytoplasmic" evidence="10">
    <location>
        <begin position="1"/>
        <end position="12"/>
    </location>
</feature>
<gene>
    <name evidence="10 11" type="primary">ccmE</name>
    <name evidence="10" type="synonym">cycJ</name>
    <name evidence="11" type="ORF">ACFPTO_20740</name>
</gene>
<evidence type="ECO:0000256" key="3">
    <source>
        <dbReference type="ARBA" id="ARBA00022692"/>
    </source>
</evidence>
<evidence type="ECO:0000256" key="8">
    <source>
        <dbReference type="ARBA" id="ARBA00023004"/>
    </source>
</evidence>
<comment type="similarity">
    <text evidence="10">Belongs to the CcmE/CycJ family.</text>
</comment>
<protein>
    <recommendedName>
        <fullName evidence="10">Cytochrome c-type biogenesis protein CcmE</fullName>
    </recommendedName>
    <alternativeName>
        <fullName evidence="10">Cytochrome c maturation protein E</fullName>
    </alternativeName>
    <alternativeName>
        <fullName evidence="10">Heme chaperone CcmE</fullName>
    </alternativeName>
</protein>
<keyword evidence="8 10" id="KW-0408">Iron</keyword>
<dbReference type="SUPFAM" id="SSF82093">
    <property type="entry name" value="Heme chaperone CcmE"/>
    <property type="match status" value="1"/>
</dbReference>
<keyword evidence="2 10" id="KW-0349">Heme</keyword>
<keyword evidence="3 10" id="KW-0812">Transmembrane</keyword>
<keyword evidence="6 10" id="KW-0735">Signal-anchor</keyword>
<proteinExistence type="inferred from homology"/>
<evidence type="ECO:0000256" key="1">
    <source>
        <dbReference type="ARBA" id="ARBA00004370"/>
    </source>
</evidence>
<keyword evidence="7 10" id="KW-1133">Transmembrane helix</keyword>
<name>A0ABW0JDI2_9BURK</name>
<dbReference type="RefSeq" id="WP_377714298.1">
    <property type="nucleotide sequence ID" value="NZ_JBHSMP010000030.1"/>
</dbReference>
<keyword evidence="10" id="KW-1003">Cell membrane</keyword>